<reference evidence="10" key="1">
    <citation type="submission" date="2020-08" db="EMBL/GenBank/DDBJ databases">
        <title>Genomic Encyclopedia of Type Strains, Phase IV (KMG-IV): sequencing the most valuable type-strain genomes for metagenomic binning, comparative biology and taxonomic classification.</title>
        <authorList>
            <person name="Goeker M."/>
        </authorList>
    </citation>
    <scope>NUCLEOTIDE SEQUENCE [LARGE SCALE GENOMIC DNA]</scope>
    <source>
        <strain evidence="10">DSM 105720</strain>
    </source>
</reference>
<evidence type="ECO:0000259" key="9">
    <source>
        <dbReference type="PROSITE" id="PS50110"/>
    </source>
</evidence>
<protein>
    <recommendedName>
        <fullName evidence="2">histidine kinase</fullName>
        <ecNumber evidence="2">2.7.13.3</ecNumber>
    </recommendedName>
</protein>
<dbReference type="InterPro" id="IPR004358">
    <property type="entry name" value="Sig_transdc_His_kin-like_C"/>
</dbReference>
<dbReference type="SUPFAM" id="SSF55874">
    <property type="entry name" value="ATPase domain of HSP90 chaperone/DNA topoisomerase II/histidine kinase"/>
    <property type="match status" value="1"/>
</dbReference>
<dbReference type="Gene3D" id="2.60.40.10">
    <property type="entry name" value="Immunoglobulins"/>
    <property type="match status" value="1"/>
</dbReference>
<evidence type="ECO:0000256" key="6">
    <source>
        <dbReference type="PROSITE-ProRule" id="PRU00169"/>
    </source>
</evidence>
<comment type="caution">
    <text evidence="10">The sequence shown here is derived from an EMBL/GenBank/DDBJ whole genome shotgun (WGS) entry which is preliminary data.</text>
</comment>
<evidence type="ECO:0000256" key="5">
    <source>
        <dbReference type="ARBA" id="ARBA00023163"/>
    </source>
</evidence>
<dbReference type="InterPro" id="IPR003661">
    <property type="entry name" value="HisK_dim/P_dom"/>
</dbReference>
<dbReference type="InterPro" id="IPR015943">
    <property type="entry name" value="WD40/YVTN_repeat-like_dom_sf"/>
</dbReference>
<dbReference type="PRINTS" id="PR00344">
    <property type="entry name" value="BCTRLSENSOR"/>
</dbReference>
<dbReference type="Pfam" id="PF02518">
    <property type="entry name" value="HATPase_c"/>
    <property type="match status" value="1"/>
</dbReference>
<dbReference type="Gene3D" id="1.10.10.60">
    <property type="entry name" value="Homeodomain-like"/>
    <property type="match status" value="2"/>
</dbReference>
<dbReference type="InterPro" id="IPR003594">
    <property type="entry name" value="HATPase_dom"/>
</dbReference>
<dbReference type="PROSITE" id="PS50109">
    <property type="entry name" value="HIS_KIN"/>
    <property type="match status" value="1"/>
</dbReference>
<dbReference type="PROSITE" id="PS50110">
    <property type="entry name" value="RESPONSE_REGULATORY"/>
    <property type="match status" value="1"/>
</dbReference>
<dbReference type="SMART" id="SM00388">
    <property type="entry name" value="HisKA"/>
    <property type="match status" value="1"/>
</dbReference>
<proteinExistence type="predicted"/>
<dbReference type="Gene3D" id="1.10.287.130">
    <property type="match status" value="1"/>
</dbReference>
<dbReference type="Pfam" id="PF00512">
    <property type="entry name" value="HisKA"/>
    <property type="match status" value="1"/>
</dbReference>
<dbReference type="Pfam" id="PF07494">
    <property type="entry name" value="Reg_prop"/>
    <property type="match status" value="4"/>
</dbReference>
<dbReference type="EC" id="2.7.13.3" evidence="2"/>
<dbReference type="Gene3D" id="2.130.10.10">
    <property type="entry name" value="YVTN repeat-like/Quinoprotein amine dehydrogenase"/>
    <property type="match status" value="3"/>
</dbReference>
<dbReference type="GO" id="GO:0043565">
    <property type="term" value="F:sequence-specific DNA binding"/>
    <property type="evidence" value="ECO:0007669"/>
    <property type="project" value="InterPro"/>
</dbReference>
<evidence type="ECO:0000256" key="2">
    <source>
        <dbReference type="ARBA" id="ARBA00012438"/>
    </source>
</evidence>
<feature type="modified residue" description="4-aspartylphosphate" evidence="6">
    <location>
        <position position="1212"/>
    </location>
</feature>
<keyword evidence="11" id="KW-1185">Reference proteome</keyword>
<evidence type="ECO:0000259" key="8">
    <source>
        <dbReference type="PROSITE" id="PS50109"/>
    </source>
</evidence>
<keyword evidence="3 6" id="KW-0597">Phosphoprotein</keyword>
<dbReference type="PANTHER" id="PTHR43547">
    <property type="entry name" value="TWO-COMPONENT HISTIDINE KINASE"/>
    <property type="match status" value="1"/>
</dbReference>
<evidence type="ECO:0000256" key="3">
    <source>
        <dbReference type="ARBA" id="ARBA00022553"/>
    </source>
</evidence>
<comment type="catalytic activity">
    <reaction evidence="1">
        <text>ATP + protein L-histidine = ADP + protein N-phospho-L-histidine.</text>
        <dbReference type="EC" id="2.7.13.3"/>
    </reaction>
</comment>
<name>A0A840D4Q2_9BACE</name>
<dbReference type="EMBL" id="JACIER010000018">
    <property type="protein sequence ID" value="MBB4045789.1"/>
    <property type="molecule type" value="Genomic_DNA"/>
</dbReference>
<dbReference type="InterPro" id="IPR011110">
    <property type="entry name" value="Reg_prop"/>
</dbReference>
<dbReference type="SMART" id="SM00448">
    <property type="entry name" value="REC"/>
    <property type="match status" value="1"/>
</dbReference>
<evidence type="ECO:0000259" key="7">
    <source>
        <dbReference type="PROSITE" id="PS01124"/>
    </source>
</evidence>
<feature type="domain" description="HTH araC/xylS-type" evidence="7">
    <location>
        <begin position="1312"/>
        <end position="1412"/>
    </location>
</feature>
<sequence>MTARIFYLIFLFLFCIIEKPLTAASIDVSATFITMNNGLCNNTVRYLFQDSKGFIWLGTLNGLNLYDGYSFKTFMPETGDKISLADNRIEEISEDKNGFLWIYTSLEVFCCYDLKKGCFVDYTGCGEYHDTYRKKMTASNGDIWLSHHQNGCRRIRFDGAQFTSMIFKVEKGNLPSNKVTSVIEDNLGIIWICTQAGIVKVTKQKSEVIMKGLSFVTAISHKNQCFFLTNQGDVYSYNSDFNTFSLIRKLPVNQNDFAFTGSFKQDNDWVILSSQGSFTFDLEQAQLKANTIIDIKNGQCQFDNRGNCWLYNGSGNIYYINPVTRKAKELRLVPQKLVKSIAYEYYHIIHDIRGVIWISTYGNGLYAYDPITEKLTHFTYQTKGTNKISSNYLSHVMEDQLGNIWVAAEHGGVSVLSILNEGVSRVFPESETLVDRSNVIRMITRMKNGEIWITNRNGALYQYDNVLNLIRKREFFPYSIFAAMEDMNKNIWIGSRGGGLYVNNDLYTKESGTNPIGNNNIFDIFNDIKGRVWVGTFGAGLALATPQGKKYSFKHFFQRNYGESRVRKLVDDRNGWIWMATNNGVYVFHPDSLIQNSDNYYLYNSNNKKLRSNEIHSVYCDCKGNIWIGAAGMGVYVCHPTGNYEDLSFKHYDTSDGLINNIVQAIIEDKDGKMWFSTEYGISRFNTQTKVFENFFFSANALGNYYSENCAAITSDGYLLFGTDHGFVVINPQKVMPQHTISKIVFTGLKIDGVSMDANDQNSPLSKALSYTDAIELKHNQNSLIIEFSTFDFSFVNKTRYTYKLENFDKDWSMLSTLNFAAYKKIPPGHYRLHVRACNTSGEWADNEGVLDIIISPPFWKTSWAIVLYILFSCLVLYVTFKLINNFGTLRNRIRLEKQLTEYKLVFFTNIAHEFRNPLTLIRGGVEKISQNNDLPETVMQSMNTIYNSTKRLLRLIDQLLMFRMMQHNKLRLAVAEIDVISFAEKTFQMFYDVAQSKSILCRFIPFAKSYLMFLDKSFLDKILYNLLSNALKYTPLDGSITLLISLDEEKKQLAIQVADTGIGIPEEKRKELFHRFAHINSAGNSFGIGLHLTHELVMTHHGDIKYEPNQEQGSIFTVILPIDKNVYQADDFADTSTTIIKEESGMKLDYKKVMPGIPLNSIKLLIIDDDEDFREYIRNIMSNYFITKTATDGKSGISLVQEFEPDIILCDVLMPNMTGYEVVKQLKKDKTTSHIPVILLTSLTEDEDKMKGFESGADDFITKPFGIKMLLTRIMNIIQQRMELKELFAKETMGPTKEFLLSNNKDKRFVDRMNSIIEHNMGDASFDMDTFATSMGYKRTMFYQKVKDITGITPNEYLRNARLKKAGELLLGDDRVSVSEVCFLVGFTEPSYFSKSFKAYYGIPPTQFHQRGDGTK</sequence>
<dbReference type="InterPro" id="IPR005467">
    <property type="entry name" value="His_kinase_dom"/>
</dbReference>
<evidence type="ECO:0000256" key="1">
    <source>
        <dbReference type="ARBA" id="ARBA00000085"/>
    </source>
</evidence>
<dbReference type="Pfam" id="PF00072">
    <property type="entry name" value="Response_reg"/>
    <property type="match status" value="1"/>
</dbReference>
<dbReference type="PANTHER" id="PTHR43547:SF2">
    <property type="entry name" value="HYBRID SIGNAL TRANSDUCTION HISTIDINE KINASE C"/>
    <property type="match status" value="1"/>
</dbReference>
<evidence type="ECO:0000313" key="11">
    <source>
        <dbReference type="Proteomes" id="UP000560658"/>
    </source>
</evidence>
<dbReference type="InterPro" id="IPR001789">
    <property type="entry name" value="Sig_transdc_resp-reg_receiver"/>
</dbReference>
<dbReference type="InterPro" id="IPR009057">
    <property type="entry name" value="Homeodomain-like_sf"/>
</dbReference>
<dbReference type="InterPro" id="IPR013783">
    <property type="entry name" value="Ig-like_fold"/>
</dbReference>
<dbReference type="CDD" id="cd00082">
    <property type="entry name" value="HisKA"/>
    <property type="match status" value="1"/>
</dbReference>
<dbReference type="InterPro" id="IPR018060">
    <property type="entry name" value="HTH_AraC"/>
</dbReference>
<dbReference type="FunFam" id="2.60.40.10:FF:000791">
    <property type="entry name" value="Two-component system sensor histidine kinase/response regulator"/>
    <property type="match status" value="1"/>
</dbReference>
<dbReference type="Gene3D" id="3.40.50.2300">
    <property type="match status" value="1"/>
</dbReference>
<organism evidence="10 11">
    <name type="scientific">Bacteroides reticulotermitis</name>
    <dbReference type="NCBI Taxonomy" id="1133319"/>
    <lineage>
        <taxon>Bacteria</taxon>
        <taxon>Pseudomonadati</taxon>
        <taxon>Bacteroidota</taxon>
        <taxon>Bacteroidia</taxon>
        <taxon>Bacteroidales</taxon>
        <taxon>Bacteroidaceae</taxon>
        <taxon>Bacteroides</taxon>
    </lineage>
</organism>
<gene>
    <name evidence="10" type="ORF">GGR06_003611</name>
</gene>
<dbReference type="Pfam" id="PF12833">
    <property type="entry name" value="HTH_18"/>
    <property type="match status" value="1"/>
</dbReference>
<dbReference type="SUPFAM" id="SSF47384">
    <property type="entry name" value="Homodimeric domain of signal transducing histidine kinase"/>
    <property type="match status" value="1"/>
</dbReference>
<feature type="domain" description="Histidine kinase" evidence="8">
    <location>
        <begin position="910"/>
        <end position="1125"/>
    </location>
</feature>
<dbReference type="FunFam" id="1.10.287.130:FF:000045">
    <property type="entry name" value="Two-component system sensor histidine kinase/response regulator"/>
    <property type="match status" value="1"/>
</dbReference>
<feature type="domain" description="Response regulatory" evidence="9">
    <location>
        <begin position="1164"/>
        <end position="1279"/>
    </location>
</feature>
<evidence type="ECO:0000313" key="10">
    <source>
        <dbReference type="EMBL" id="MBB4045789.1"/>
    </source>
</evidence>
<keyword evidence="10" id="KW-0808">Transferase</keyword>
<dbReference type="GO" id="GO:0000155">
    <property type="term" value="F:phosphorelay sensor kinase activity"/>
    <property type="evidence" value="ECO:0007669"/>
    <property type="project" value="InterPro"/>
</dbReference>
<dbReference type="SMART" id="SM00387">
    <property type="entry name" value="HATPase_c"/>
    <property type="match status" value="1"/>
</dbReference>
<dbReference type="Gene3D" id="3.30.565.10">
    <property type="entry name" value="Histidine kinase-like ATPase, C-terminal domain"/>
    <property type="match status" value="1"/>
</dbReference>
<dbReference type="InterPro" id="IPR036097">
    <property type="entry name" value="HisK_dim/P_sf"/>
</dbReference>
<evidence type="ECO:0000256" key="4">
    <source>
        <dbReference type="ARBA" id="ARBA00023015"/>
    </source>
</evidence>
<dbReference type="SUPFAM" id="SSF52172">
    <property type="entry name" value="CheY-like"/>
    <property type="match status" value="1"/>
</dbReference>
<dbReference type="SUPFAM" id="SSF63829">
    <property type="entry name" value="Calcium-dependent phosphotriesterase"/>
    <property type="match status" value="3"/>
</dbReference>
<dbReference type="GO" id="GO:0003700">
    <property type="term" value="F:DNA-binding transcription factor activity"/>
    <property type="evidence" value="ECO:0007669"/>
    <property type="project" value="InterPro"/>
</dbReference>
<dbReference type="PROSITE" id="PS01124">
    <property type="entry name" value="HTH_ARAC_FAMILY_2"/>
    <property type="match status" value="1"/>
</dbReference>
<dbReference type="InterPro" id="IPR036890">
    <property type="entry name" value="HATPase_C_sf"/>
</dbReference>
<dbReference type="InterPro" id="IPR011006">
    <property type="entry name" value="CheY-like_superfamily"/>
</dbReference>
<keyword evidence="10" id="KW-0418">Kinase</keyword>
<dbReference type="RefSeq" id="WP_044163726.1">
    <property type="nucleotide sequence ID" value="NZ_JACIER010000018.1"/>
</dbReference>
<dbReference type="Pfam" id="PF07495">
    <property type="entry name" value="Y_Y_Y"/>
    <property type="match status" value="1"/>
</dbReference>
<dbReference type="InterPro" id="IPR011123">
    <property type="entry name" value="Y_Y_Y"/>
</dbReference>
<dbReference type="SMART" id="SM00342">
    <property type="entry name" value="HTH_ARAC"/>
    <property type="match status" value="1"/>
</dbReference>
<dbReference type="Proteomes" id="UP000560658">
    <property type="component" value="Unassembled WGS sequence"/>
</dbReference>
<dbReference type="SUPFAM" id="SSF46689">
    <property type="entry name" value="Homeodomain-like"/>
    <property type="match status" value="1"/>
</dbReference>
<keyword evidence="5" id="KW-0804">Transcription</keyword>
<accession>A0A840D4Q2</accession>
<keyword evidence="4" id="KW-0805">Transcription regulation</keyword>